<gene>
    <name evidence="1" type="ORF">DQQ10_01690</name>
</gene>
<name>A0A364Y6W4_9BACT</name>
<comment type="caution">
    <text evidence="1">The sequence shown here is derived from an EMBL/GenBank/DDBJ whole genome shotgun (WGS) entry which is preliminary data.</text>
</comment>
<protein>
    <submittedName>
        <fullName evidence="1">Uncharacterized protein</fullName>
    </submittedName>
</protein>
<sequence length="67" mass="7861">MYAYAANEFFWQSNVSAMRKAIAFQEDDKINLECECLLMRVGSFKKKKPRAITQGFYSLRIEFLSII</sequence>
<accession>A0A364Y6W4</accession>
<dbReference type="AlphaFoldDB" id="A0A364Y6W4"/>
<organism evidence="1 2">
    <name type="scientific">Pseudochryseolinea flava</name>
    <dbReference type="NCBI Taxonomy" id="2059302"/>
    <lineage>
        <taxon>Bacteria</taxon>
        <taxon>Pseudomonadati</taxon>
        <taxon>Bacteroidota</taxon>
        <taxon>Cytophagia</taxon>
        <taxon>Cytophagales</taxon>
        <taxon>Fulvivirgaceae</taxon>
        <taxon>Pseudochryseolinea</taxon>
    </lineage>
</organism>
<reference evidence="1 2" key="1">
    <citation type="submission" date="2018-06" db="EMBL/GenBank/DDBJ databases">
        <title>Chryseolinea flavus sp. nov., a member of the phylum Bacteroidetes isolated from soil.</title>
        <authorList>
            <person name="Li Y."/>
            <person name="Wang J."/>
        </authorList>
    </citation>
    <scope>NUCLEOTIDE SEQUENCE [LARGE SCALE GENOMIC DNA]</scope>
    <source>
        <strain evidence="1 2">SDU1-6</strain>
    </source>
</reference>
<evidence type="ECO:0000313" key="2">
    <source>
        <dbReference type="Proteomes" id="UP000251889"/>
    </source>
</evidence>
<keyword evidence="2" id="KW-1185">Reference proteome</keyword>
<evidence type="ECO:0000313" key="1">
    <source>
        <dbReference type="EMBL" id="RAW02846.1"/>
    </source>
</evidence>
<dbReference type="Proteomes" id="UP000251889">
    <property type="component" value="Unassembled WGS sequence"/>
</dbReference>
<dbReference type="EMBL" id="QMFY01000001">
    <property type="protein sequence ID" value="RAW02846.1"/>
    <property type="molecule type" value="Genomic_DNA"/>
</dbReference>
<proteinExistence type="predicted"/>